<dbReference type="RefSeq" id="XP_016459851.1">
    <property type="nucleotide sequence ID" value="XM_016604365.1"/>
</dbReference>
<dbReference type="PaxDb" id="4097-A0A1S3Z632"/>
<feature type="region of interest" description="Disordered" evidence="1">
    <location>
        <begin position="181"/>
        <end position="241"/>
    </location>
</feature>
<reference evidence="2" key="1">
    <citation type="submission" date="2025-08" db="UniProtKB">
        <authorList>
            <consortium name="RefSeq"/>
        </authorList>
    </citation>
    <scope>IDENTIFICATION</scope>
</reference>
<feature type="compositionally biased region" description="Basic and acidic residues" evidence="1">
    <location>
        <begin position="325"/>
        <end position="340"/>
    </location>
</feature>
<proteinExistence type="predicted"/>
<protein>
    <submittedName>
        <fullName evidence="2">Uncharacterized protein</fullName>
    </submittedName>
</protein>
<dbReference type="KEGG" id="nta:107783401"/>
<evidence type="ECO:0000313" key="2">
    <source>
        <dbReference type="RefSeq" id="XP_016459851.1"/>
    </source>
</evidence>
<name>A0A1S3Z632_TOBAC</name>
<organism evidence="2">
    <name type="scientific">Nicotiana tabacum</name>
    <name type="common">Common tobacco</name>
    <dbReference type="NCBI Taxonomy" id="4097"/>
    <lineage>
        <taxon>Eukaryota</taxon>
        <taxon>Viridiplantae</taxon>
        <taxon>Streptophyta</taxon>
        <taxon>Embryophyta</taxon>
        <taxon>Tracheophyta</taxon>
        <taxon>Spermatophyta</taxon>
        <taxon>Magnoliopsida</taxon>
        <taxon>eudicotyledons</taxon>
        <taxon>Gunneridae</taxon>
        <taxon>Pentapetalae</taxon>
        <taxon>asterids</taxon>
        <taxon>lamiids</taxon>
        <taxon>Solanales</taxon>
        <taxon>Solanaceae</taxon>
        <taxon>Nicotianoideae</taxon>
        <taxon>Nicotianeae</taxon>
        <taxon>Nicotiana</taxon>
    </lineage>
</organism>
<evidence type="ECO:0000256" key="1">
    <source>
        <dbReference type="SAM" id="MobiDB-lite"/>
    </source>
</evidence>
<dbReference type="AlphaFoldDB" id="A0A1S3Z632"/>
<accession>A0A1S3Z632</accession>
<sequence>MCQALANGQRPPLSYDFSKFTPISTTTTPISLSDRSYPFGFSLYPNCTTTAGTSVARSQSVPLTTNQTITAVMPVFTIPQPTVVQKKSHESQFATHQEQYHSPEYHSYLFDLPSKVEKPTRNMAQEEMTQRYSWWCSCRLSSKCCLSTQGVGRRHCLTNALLRALVAQTLKGRWEARSHGLPKNVELRPPVGDEDLPADSSASELPGATTVENKRKKAPSSPSSEKKKTRRRLVRKPKETSSSRVLDLKSLLRLKHEPDEDEIFVAHESSVPEEWVAAEGETMEANLPQVREADARVKAENSRDAGSASTDVIDISGSPSFTKSMFDEARTMKERSHEGVHGAGDPLQGFFDAVDSSTLEDFT</sequence>
<dbReference type="OrthoDB" id="10360931at2759"/>
<gene>
    <name evidence="2" type="primary">LOC107783401</name>
</gene>
<feature type="region of interest" description="Disordered" evidence="1">
    <location>
        <begin position="300"/>
        <end position="350"/>
    </location>
</feature>